<dbReference type="PANTHER" id="PTHR46847:SF3">
    <property type="entry name" value="GALACTOFURANOSE-BINDING PROTEIN YTFQ"/>
    <property type="match status" value="1"/>
</dbReference>
<dbReference type="Pfam" id="PF13407">
    <property type="entry name" value="Peripla_BP_4"/>
    <property type="match status" value="1"/>
</dbReference>
<dbReference type="Proteomes" id="UP000324781">
    <property type="component" value="Unassembled WGS sequence"/>
</dbReference>
<feature type="domain" description="Periplasmic binding protein" evidence="4">
    <location>
        <begin position="38"/>
        <end position="280"/>
    </location>
</feature>
<evidence type="ECO:0000259" key="4">
    <source>
        <dbReference type="Pfam" id="PF13407"/>
    </source>
</evidence>
<evidence type="ECO:0000313" key="6">
    <source>
        <dbReference type="Proteomes" id="UP000324781"/>
    </source>
</evidence>
<proteinExistence type="inferred from homology"/>
<dbReference type="OrthoDB" id="9814427at2"/>
<dbReference type="Gene3D" id="3.40.50.2300">
    <property type="match status" value="2"/>
</dbReference>
<evidence type="ECO:0000313" key="5">
    <source>
        <dbReference type="EMBL" id="SHJ19634.1"/>
    </source>
</evidence>
<dbReference type="EMBL" id="FQZP01000031">
    <property type="protein sequence ID" value="SHJ19634.1"/>
    <property type="molecule type" value="Genomic_DNA"/>
</dbReference>
<dbReference type="PROSITE" id="PS51257">
    <property type="entry name" value="PROKAR_LIPOPROTEIN"/>
    <property type="match status" value="1"/>
</dbReference>
<gene>
    <name evidence="5" type="ORF">SAMN05444373_103112</name>
</gene>
<evidence type="ECO:0000256" key="2">
    <source>
        <dbReference type="ARBA" id="ARBA00007639"/>
    </source>
</evidence>
<dbReference type="GO" id="GO:0030246">
    <property type="term" value="F:carbohydrate binding"/>
    <property type="evidence" value="ECO:0007669"/>
    <property type="project" value="UniProtKB-ARBA"/>
</dbReference>
<dbReference type="SUPFAM" id="SSF53822">
    <property type="entry name" value="Periplasmic binding protein-like I"/>
    <property type="match status" value="1"/>
</dbReference>
<dbReference type="CDD" id="cd06309">
    <property type="entry name" value="PBP1_galactofuranose_YtfQ-like"/>
    <property type="match status" value="1"/>
</dbReference>
<reference evidence="5 6" key="1">
    <citation type="submission" date="2016-11" db="EMBL/GenBank/DDBJ databases">
        <authorList>
            <person name="Varghese N."/>
            <person name="Submissions S."/>
        </authorList>
    </citation>
    <scope>NUCLEOTIDE SEQUENCE [LARGE SCALE GENOMIC DNA]</scope>
    <source>
        <strain evidence="5 6">DSM 19027</strain>
    </source>
</reference>
<dbReference type="PANTHER" id="PTHR46847">
    <property type="entry name" value="D-ALLOSE-BINDING PERIPLASMIC PROTEIN-RELATED"/>
    <property type="match status" value="1"/>
</dbReference>
<dbReference type="InterPro" id="IPR028082">
    <property type="entry name" value="Peripla_BP_I"/>
</dbReference>
<comment type="similarity">
    <text evidence="2">Belongs to the bacterial solute-binding protein 2 family.</text>
</comment>
<keyword evidence="3" id="KW-0732">Signal</keyword>
<sequence length="332" mass="37207">MRKLLAVILCVAAVFLCGCSGEDTHALPGSAEDNLIVVGFSQVGAESEWRVTNTENIKSVLSEENGYMLIFDDARQEQENQIRAIRMFIQQDVDYIVFSPKVETGWNAILLEAKEAGIPVIVIDRYIERQDEDLYTAYVGSDFYKEGELAVKWLEDFLEEQGRANEPIRIVHIQGTIGSTPQLGRTVPLENAVKRHPNWVIAAQECGDFTKAKSYEVMSSILKRTTDIDVVYCENDGEALGAIAALEEAGLKCNPEDGVIVISFDATRLGLEYTLAGKIALNVECNPLQGPYVDKVIKKLERGEPVDRINYVDETYFDYRTITREMIDSRGY</sequence>
<accession>A0A1M6HBZ2</accession>
<organism evidence="5 6">
    <name type="scientific">Thermoclostridium caenicola</name>
    <dbReference type="NCBI Taxonomy" id="659425"/>
    <lineage>
        <taxon>Bacteria</taxon>
        <taxon>Bacillati</taxon>
        <taxon>Bacillota</taxon>
        <taxon>Clostridia</taxon>
        <taxon>Eubacteriales</taxon>
        <taxon>Oscillospiraceae</taxon>
        <taxon>Thermoclostridium</taxon>
    </lineage>
</organism>
<dbReference type="GO" id="GO:0030313">
    <property type="term" value="C:cell envelope"/>
    <property type="evidence" value="ECO:0007669"/>
    <property type="project" value="UniProtKB-SubCell"/>
</dbReference>
<evidence type="ECO:0000256" key="1">
    <source>
        <dbReference type="ARBA" id="ARBA00004196"/>
    </source>
</evidence>
<evidence type="ECO:0000256" key="3">
    <source>
        <dbReference type="ARBA" id="ARBA00022729"/>
    </source>
</evidence>
<dbReference type="RefSeq" id="WP_149678958.1">
    <property type="nucleotide sequence ID" value="NZ_FQZP01000031.1"/>
</dbReference>
<dbReference type="InterPro" id="IPR025997">
    <property type="entry name" value="SBP_2_dom"/>
</dbReference>
<dbReference type="AlphaFoldDB" id="A0A1M6HBZ2"/>
<protein>
    <submittedName>
        <fullName evidence="5">Monosaccharide ABC transporter substrate-binding protein, CUT2 family</fullName>
    </submittedName>
</protein>
<name>A0A1M6HBZ2_9FIRM</name>
<keyword evidence="6" id="KW-1185">Reference proteome</keyword>
<comment type="subcellular location">
    <subcellularLocation>
        <location evidence="1">Cell envelope</location>
    </subcellularLocation>
</comment>